<organism evidence="3 4">
    <name type="scientific">Candidatus Tokpelaia hoelldobleri</name>
    <dbReference type="NCBI Taxonomy" id="1902579"/>
    <lineage>
        <taxon>Bacteria</taxon>
        <taxon>Pseudomonadati</taxon>
        <taxon>Pseudomonadota</taxon>
        <taxon>Alphaproteobacteria</taxon>
        <taxon>Hyphomicrobiales</taxon>
        <taxon>Candidatus Tokpelaia</taxon>
    </lineage>
</organism>
<evidence type="ECO:0000313" key="4">
    <source>
        <dbReference type="Proteomes" id="UP000188912"/>
    </source>
</evidence>
<protein>
    <submittedName>
        <fullName evidence="3">Flavin reductase family protein</fullName>
    </submittedName>
</protein>
<sequence length="176" mass="19390">MGKKSTDSVLITDLPAVSPERYRDAMSHFAGAVHILTTRGGAGVRGTTVSACCSLSDNPPTLLVCLMKQHGSNRLFIENGHFCINTLGGQHQKLSDIFAGRGDLTQEKRFAKADWKELKTGSPVLQGALASFDCRLVGWHEHATHYILYGRVVDIQRNNAKEALLYLNRGYHRLAL</sequence>
<keyword evidence="4" id="KW-1185">Reference proteome</keyword>
<dbReference type="InterPro" id="IPR002563">
    <property type="entry name" value="Flavin_Rdtase-like_dom"/>
</dbReference>
<dbReference type="PANTHER" id="PTHR30466">
    <property type="entry name" value="FLAVIN REDUCTASE"/>
    <property type="match status" value="1"/>
</dbReference>
<evidence type="ECO:0000313" key="3">
    <source>
        <dbReference type="EMBL" id="AQS41765.1"/>
    </source>
</evidence>
<reference evidence="3 4" key="2">
    <citation type="journal article" date="2016" name="Sci. Rep.">
        <title>The genome of Rhizobiales bacteria in predatory ants reveals urease gene functions but no genes for nitrogen fixation.</title>
        <authorList>
            <person name="Neuvonen M.M."/>
            <person name="Tamarit D."/>
            <person name="Naslund K."/>
            <person name="Liebig J."/>
            <person name="Feldhaar H."/>
            <person name="Moran N.A."/>
            <person name="Guy L."/>
            <person name="Andersson S.G."/>
        </authorList>
    </citation>
    <scope>NUCLEOTIDE SEQUENCE [LARGE SCALE GENOMIC DNA]</scope>
    <source>
        <strain evidence="3 4">Hsal</strain>
    </source>
</reference>
<dbReference type="PANTHER" id="PTHR30466:SF1">
    <property type="entry name" value="FMN REDUCTASE (NADH) RUTF"/>
    <property type="match status" value="1"/>
</dbReference>
<dbReference type="AlphaFoldDB" id="A0A1U9JV56"/>
<dbReference type="InterPro" id="IPR050268">
    <property type="entry name" value="NADH-dep_flavin_reductase"/>
</dbReference>
<dbReference type="Gene3D" id="2.30.110.10">
    <property type="entry name" value="Electron Transport, Fmn-binding Protein, Chain A"/>
    <property type="match status" value="1"/>
</dbReference>
<gene>
    <name evidence="3" type="ORF">BHV28_10760</name>
</gene>
<dbReference type="GO" id="GO:0010181">
    <property type="term" value="F:FMN binding"/>
    <property type="evidence" value="ECO:0007669"/>
    <property type="project" value="InterPro"/>
</dbReference>
<dbReference type="Proteomes" id="UP000188912">
    <property type="component" value="Chromosome"/>
</dbReference>
<dbReference type="EMBL" id="CP017315">
    <property type="protein sequence ID" value="AQS41765.1"/>
    <property type="molecule type" value="Genomic_DNA"/>
</dbReference>
<dbReference type="SUPFAM" id="SSF50475">
    <property type="entry name" value="FMN-binding split barrel"/>
    <property type="match status" value="1"/>
</dbReference>
<dbReference type="InterPro" id="IPR012349">
    <property type="entry name" value="Split_barrel_FMN-bd"/>
</dbReference>
<evidence type="ECO:0000256" key="1">
    <source>
        <dbReference type="ARBA" id="ARBA00023002"/>
    </source>
</evidence>
<dbReference type="STRING" id="1902579.BHV28_10760"/>
<dbReference type="KEGG" id="thd:BHV28_10760"/>
<proteinExistence type="predicted"/>
<dbReference type="GO" id="GO:0042602">
    <property type="term" value="F:riboflavin reductase (NADPH) activity"/>
    <property type="evidence" value="ECO:0007669"/>
    <property type="project" value="TreeGrafter"/>
</dbReference>
<dbReference type="GO" id="GO:0006208">
    <property type="term" value="P:pyrimidine nucleobase catabolic process"/>
    <property type="evidence" value="ECO:0007669"/>
    <property type="project" value="TreeGrafter"/>
</dbReference>
<accession>A0A1U9JV56</accession>
<feature type="domain" description="Flavin reductase like" evidence="2">
    <location>
        <begin position="26"/>
        <end position="173"/>
    </location>
</feature>
<dbReference type="Pfam" id="PF01613">
    <property type="entry name" value="Flavin_Reduct"/>
    <property type="match status" value="1"/>
</dbReference>
<keyword evidence="1" id="KW-0560">Oxidoreductase</keyword>
<reference evidence="3 4" key="1">
    <citation type="journal article" date="2010" name="Science">
        <title>Genomic comparison of the ants Camponotus floridanus and Harpegnathos saltator.</title>
        <authorList>
            <person name="Bonasio R."/>
            <person name="Zhang G."/>
            <person name="Ye C."/>
            <person name="Mutti N.S."/>
            <person name="Fang X."/>
            <person name="Qin N."/>
            <person name="Donahue G."/>
            <person name="Yang P."/>
            <person name="Li Q."/>
            <person name="Li C."/>
            <person name="Zhang P."/>
            <person name="Huang Z."/>
            <person name="Berger S.L."/>
            <person name="Reinberg D."/>
            <person name="Wang J."/>
            <person name="Liebig J."/>
        </authorList>
    </citation>
    <scope>NUCLEOTIDE SEQUENCE [LARGE SCALE GENOMIC DNA]</scope>
    <source>
        <strain evidence="3 4">Hsal</strain>
    </source>
</reference>
<name>A0A1U9JV56_9HYPH</name>
<dbReference type="SMART" id="SM00903">
    <property type="entry name" value="Flavin_Reduct"/>
    <property type="match status" value="1"/>
</dbReference>
<evidence type="ECO:0000259" key="2">
    <source>
        <dbReference type="SMART" id="SM00903"/>
    </source>
</evidence>